<comment type="caution">
    <text evidence="2">The sequence shown here is derived from an EMBL/GenBank/DDBJ whole genome shotgun (WGS) entry which is preliminary data.</text>
</comment>
<keyword evidence="3" id="KW-1185">Reference proteome</keyword>
<dbReference type="Proteomes" id="UP000767854">
    <property type="component" value="Unassembled WGS sequence"/>
</dbReference>
<reference evidence="2 3" key="1">
    <citation type="submission" date="2021-01" db="EMBL/GenBank/DDBJ databases">
        <title>Genomic Encyclopedia of Type Strains, Phase IV (KMG-IV): sequencing the most valuable type-strain genomes for metagenomic binning, comparative biology and taxonomic classification.</title>
        <authorList>
            <person name="Goeker M."/>
        </authorList>
    </citation>
    <scope>NUCLEOTIDE SEQUENCE [LARGE SCALE GENOMIC DNA]</scope>
    <source>
        <strain evidence="2 3">DSM 24436</strain>
    </source>
</reference>
<evidence type="ECO:0000313" key="3">
    <source>
        <dbReference type="Proteomes" id="UP000767854"/>
    </source>
</evidence>
<accession>A0ABS2MPU7</accession>
<dbReference type="PROSITE" id="PS50234">
    <property type="entry name" value="VWFA"/>
    <property type="match status" value="2"/>
</dbReference>
<name>A0ABS2MPU7_9FIRM</name>
<organism evidence="2 3">
    <name type="scientific">Fusibacter tunisiensis</name>
    <dbReference type="NCBI Taxonomy" id="1008308"/>
    <lineage>
        <taxon>Bacteria</taxon>
        <taxon>Bacillati</taxon>
        <taxon>Bacillota</taxon>
        <taxon>Clostridia</taxon>
        <taxon>Eubacteriales</taxon>
        <taxon>Eubacteriales Family XII. Incertae Sedis</taxon>
        <taxon>Fusibacter</taxon>
    </lineage>
</organism>
<sequence length="1470" mass="161644">MEVSEDDENTPSVWSFNTEVVSNWPNPVPKVNPLGEADSYSEIQYEANSYFQFNYYTNQLYAKTRNAYGNLWYLSIPKQENSEDPDYDFYIRDFKRYIVEIGGTIEGTHSYGVVFSIEDQNGAQHWGQLTDNSDSFRLDIISEASLRPGGTVDINPEDYPYNEATFMIYNPDTDFISAEIFLEGGTISLDIYQEFAFDAYKRDQVYSATLDSEIETYYRLNDLPLDEEVAVCKVSWNDSPEKLQFKLHALGDVTKIRGSEDLGAVIISAKEADGVAFFPDGKNTSIVHPEYAGAPIVDRTEEGDFLVYLPSGLWRAEITPKGKSLVNQYGTQLIPVQAGYQTRVELPYLLEKAFSIKDGADLSTEGLKIENIKELGDTVQFDFSLVDKRTEGIDPNMENTIVREGSDPVELVSITSVLTPPSVALLIDSSGSMKGQMEATLKAAQIFIEGLPEGTHLRVIDFDTEVRVFEGKTKAEGIQALKDISVGGYTALYDGILESIALIENLERATLVVFTDGTNELPDHKITPDMTSLDAVIAGLEASSVQLFGIGFGEGHDGAVLKTVSKIGGGQYFSAEDQNALSAVFTAINDKINATYTATYKRPTQVAPSDVPIVNIVVDISSSMDMEWDETTGHRMEKMKNLFHGFIAQLPDHTQIQIMSFNNEVYVNQLLTSDKLKALRALSLLQAGGGTNILDSVKVGYKTLAAIPSTQKVMVYLTDAALSVSDEDRAKFDTILDEIAEEGVNVLWLGLGEGLNEADYLSTAERSGGAYVISEDATIIKQSTDALLASMQTETQNSMSTVSIQVRKEEEDGLAAYFSASALAKLTPVKQVGKAELVDAVRYEIGAKLDQYDAKTSKFLSGDQLPKEAVKIQKRIDLNETRQNEAMAIHADELVFLGAFNGVQAPDEMRFAAVFLKLDHVLPKQEVIVYPDGSGHPANWVGSSAANGKKVDAEVPYVIPNVFNHFSLTYNNNSTHPVSPATWIAETPLVTPGETSVNLEPQSDLEGVLVFLVPKTGMSELSLHYYDTDYGHIHMPLVGEMALVPETLEDLPLDVGTDFHKGFKLMVDQTTGEASIGKHVNANDNNIFNVVRGRFQAMLQANLSLNPQERIHLISKTDQGDFYYPIHSATELLPYGMLAEQMVSPGAQNPVLFAFLMPEALENTGAEILVDLVNEDVRVPAKSGSIFSTGPALATSSHDYFDVKINQLGYSNGDIAEFGSDFIVLDISFFDHKDGFASRGVIDSFRLVHEGHQIQDLMEDPDLDQVIEKRLELALSSSGLSGFASPRLQENELVVGPSAYTSELVLGLDDDTIIYDGTARRGFVIFRVHPDTPYTLQSTLFEDLAVPVSKGEFDLSLLTRKAPYVYEDGYTQALSAAIEASILRYEAQKTDLSQAQLKAETLDPDSEAILDVDAPMMSLAGALKFKDVSTLDELRALLNTVSVVYDPQDYAENQALYTYAHSPEAILTQG</sequence>
<evidence type="ECO:0000259" key="1">
    <source>
        <dbReference type="PROSITE" id="PS50234"/>
    </source>
</evidence>
<feature type="domain" description="VWFA" evidence="1">
    <location>
        <begin position="422"/>
        <end position="588"/>
    </location>
</feature>
<dbReference type="SMART" id="SM00327">
    <property type="entry name" value="VWA"/>
    <property type="match status" value="2"/>
</dbReference>
<dbReference type="Pfam" id="PF00092">
    <property type="entry name" value="VWA"/>
    <property type="match status" value="1"/>
</dbReference>
<dbReference type="InterPro" id="IPR002035">
    <property type="entry name" value="VWF_A"/>
</dbReference>
<gene>
    <name evidence="2" type="ORF">JOC49_000951</name>
</gene>
<dbReference type="EMBL" id="JAFBDT010000005">
    <property type="protein sequence ID" value="MBM7561431.1"/>
    <property type="molecule type" value="Genomic_DNA"/>
</dbReference>
<protein>
    <submittedName>
        <fullName evidence="2">Mg-chelatase subunit ChlD</fullName>
    </submittedName>
</protein>
<dbReference type="Pfam" id="PF13519">
    <property type="entry name" value="VWA_2"/>
    <property type="match status" value="1"/>
</dbReference>
<dbReference type="CDD" id="cd00198">
    <property type="entry name" value="vWFA"/>
    <property type="match status" value="1"/>
</dbReference>
<evidence type="ECO:0000313" key="2">
    <source>
        <dbReference type="EMBL" id="MBM7561431.1"/>
    </source>
</evidence>
<dbReference type="Gene3D" id="3.40.50.410">
    <property type="entry name" value="von Willebrand factor, type A domain"/>
    <property type="match status" value="2"/>
</dbReference>
<dbReference type="PANTHER" id="PTHR45737">
    <property type="entry name" value="VON WILLEBRAND FACTOR A DOMAIN-CONTAINING PROTEIN 5A"/>
    <property type="match status" value="1"/>
</dbReference>
<feature type="domain" description="VWFA" evidence="1">
    <location>
        <begin position="613"/>
        <end position="787"/>
    </location>
</feature>
<dbReference type="InterPro" id="IPR036465">
    <property type="entry name" value="vWFA_dom_sf"/>
</dbReference>
<proteinExistence type="predicted"/>
<dbReference type="SUPFAM" id="SSF53300">
    <property type="entry name" value="vWA-like"/>
    <property type="match status" value="2"/>
</dbReference>
<dbReference type="PANTHER" id="PTHR45737:SF6">
    <property type="entry name" value="VON WILLEBRAND FACTOR A DOMAIN-CONTAINING PROTEIN 5A"/>
    <property type="match status" value="1"/>
</dbReference>